<organism evidence="3 4">
    <name type="scientific">Umezawaea endophytica</name>
    <dbReference type="NCBI Taxonomy" id="1654476"/>
    <lineage>
        <taxon>Bacteria</taxon>
        <taxon>Bacillati</taxon>
        <taxon>Actinomycetota</taxon>
        <taxon>Actinomycetes</taxon>
        <taxon>Pseudonocardiales</taxon>
        <taxon>Pseudonocardiaceae</taxon>
        <taxon>Umezawaea</taxon>
    </lineage>
</organism>
<dbReference type="InterPro" id="IPR052169">
    <property type="entry name" value="CW_Biosynth-Accessory"/>
</dbReference>
<dbReference type="InterPro" id="IPR019079">
    <property type="entry name" value="Capsule_synth_CapA"/>
</dbReference>
<dbReference type="PANTHER" id="PTHR33393:SF13">
    <property type="entry name" value="PGA BIOSYNTHESIS PROTEIN CAPA"/>
    <property type="match status" value="1"/>
</dbReference>
<sequence length="457" mass="49998">MGSPVRDRGITIAAAGSAMFQTRLRTVQDPGLHSLFDVLRSADVGLLNLEAPIRDVDAHPVKQVYTSYVTSEPWVTEELTWGGVNMVSLANNHMSDWSASSIATNQRLLDEAGIAWAGAGRTLAAARAPGYLDTPQGRVGLIAVDSSYEYGQYYQVQMGADPHGDVPGRPGTSGLRWDTTYVLDPERFDRLREAHRALGLHREGMEITHLAERRPTPDSFLFRGVTILRGRTPGVRTACRPVDLDQVVRWIRGTRSQVDYLVVSHHNHQAAGTEWELPADFTREFAHAAVDAGADVYIGHGYTPKGVELYRGKVICYDIGDWSTQDAAARWHPADAYERWGLDPGATPGDFATARERARAEARDAFAGTEFGDQVKAYSAAVGQSAVVRITFDEDRVSGVELHPSLPRADARRHLRNLPTRAVGEAAERVVGRFAAASAPLGTKIDHRDGVGHVVLH</sequence>
<evidence type="ECO:0000313" key="4">
    <source>
        <dbReference type="Proteomes" id="UP001141259"/>
    </source>
</evidence>
<dbReference type="SMART" id="SM00854">
    <property type="entry name" value="PGA_cap"/>
    <property type="match status" value="1"/>
</dbReference>
<keyword evidence="4" id="KW-1185">Reference proteome</keyword>
<evidence type="ECO:0000256" key="1">
    <source>
        <dbReference type="ARBA" id="ARBA00005662"/>
    </source>
</evidence>
<feature type="domain" description="Capsule synthesis protein CapA" evidence="2">
    <location>
        <begin position="11"/>
        <end position="326"/>
    </location>
</feature>
<dbReference type="PANTHER" id="PTHR33393">
    <property type="entry name" value="POLYGLUTAMINE SYNTHESIS ACCESSORY PROTEIN RV0574C-RELATED"/>
    <property type="match status" value="1"/>
</dbReference>
<reference evidence="3" key="1">
    <citation type="submission" date="2022-08" db="EMBL/GenBank/DDBJ databases">
        <authorList>
            <person name="Tistechok S."/>
            <person name="Samborskyy M."/>
            <person name="Roman I."/>
        </authorList>
    </citation>
    <scope>NUCLEOTIDE SEQUENCE</scope>
    <source>
        <strain evidence="3">DSM 103496</strain>
    </source>
</reference>
<comment type="caution">
    <text evidence="3">The sequence shown here is derived from an EMBL/GenBank/DDBJ whole genome shotgun (WGS) entry which is preliminary data.</text>
</comment>
<dbReference type="RefSeq" id="WP_259623327.1">
    <property type="nucleotide sequence ID" value="NZ_JANYMP010000005.1"/>
</dbReference>
<dbReference type="AlphaFoldDB" id="A0A9X2VMC2"/>
<evidence type="ECO:0000259" key="2">
    <source>
        <dbReference type="SMART" id="SM00854"/>
    </source>
</evidence>
<evidence type="ECO:0000313" key="3">
    <source>
        <dbReference type="EMBL" id="MCS7477818.1"/>
    </source>
</evidence>
<accession>A0A9X2VMC2</accession>
<gene>
    <name evidence="3" type="ORF">NZH93_13215</name>
</gene>
<dbReference type="SUPFAM" id="SSF56300">
    <property type="entry name" value="Metallo-dependent phosphatases"/>
    <property type="match status" value="1"/>
</dbReference>
<protein>
    <submittedName>
        <fullName evidence="3">CapA family protein</fullName>
    </submittedName>
</protein>
<name>A0A9X2VMC2_9PSEU</name>
<dbReference type="Proteomes" id="UP001141259">
    <property type="component" value="Unassembled WGS sequence"/>
</dbReference>
<dbReference type="EMBL" id="JANYMP010000005">
    <property type="protein sequence ID" value="MCS7477818.1"/>
    <property type="molecule type" value="Genomic_DNA"/>
</dbReference>
<comment type="similarity">
    <text evidence="1">Belongs to the CapA family.</text>
</comment>
<proteinExistence type="inferred from homology"/>
<dbReference type="InterPro" id="IPR029052">
    <property type="entry name" value="Metallo-depent_PP-like"/>
</dbReference>
<dbReference type="Pfam" id="PF09587">
    <property type="entry name" value="PGA_cap"/>
    <property type="match status" value="1"/>
</dbReference>